<keyword evidence="4" id="KW-1185">Reference proteome</keyword>
<comment type="caution">
    <text evidence="3">The sequence shown here is derived from an EMBL/GenBank/DDBJ whole genome shotgun (WGS) entry which is preliminary data.</text>
</comment>
<feature type="active site" evidence="2">
    <location>
        <position position="137"/>
    </location>
</feature>
<dbReference type="GO" id="GO:0042586">
    <property type="term" value="F:peptide deformylase activity"/>
    <property type="evidence" value="ECO:0007669"/>
    <property type="project" value="UniProtKB-UniRule"/>
</dbReference>
<evidence type="ECO:0000313" key="3">
    <source>
        <dbReference type="EMBL" id="PTX48425.1"/>
    </source>
</evidence>
<comment type="similarity">
    <text evidence="1 2">Belongs to the polypeptide deformylase family.</text>
</comment>
<dbReference type="GO" id="GO:0046872">
    <property type="term" value="F:metal ion binding"/>
    <property type="evidence" value="ECO:0007669"/>
    <property type="project" value="UniProtKB-KW"/>
</dbReference>
<accession>A0A2T6AX81</accession>
<dbReference type="EC" id="3.5.1.88" evidence="2"/>
<keyword evidence="2" id="KW-0378">Hydrolase</keyword>
<keyword evidence="2" id="KW-0408">Iron</keyword>
<dbReference type="PIRSF" id="PIRSF004749">
    <property type="entry name" value="Pep_def"/>
    <property type="match status" value="1"/>
</dbReference>
<gene>
    <name evidence="2" type="primary">def</name>
    <name evidence="3" type="ORF">C8N44_109116</name>
</gene>
<dbReference type="Gene3D" id="3.90.45.10">
    <property type="entry name" value="Peptide deformylase"/>
    <property type="match status" value="1"/>
</dbReference>
<comment type="function">
    <text evidence="2">Removes the formyl group from the N-terminal Met of newly synthesized proteins. Requires at least a dipeptide for an efficient rate of reaction. N-terminal L-methionine is a prerequisite for activity but the enzyme has broad specificity at other positions.</text>
</comment>
<feature type="binding site" evidence="2">
    <location>
        <position position="94"/>
    </location>
    <ligand>
        <name>Fe cation</name>
        <dbReference type="ChEBI" id="CHEBI:24875"/>
    </ligand>
</feature>
<dbReference type="NCBIfam" id="NF001159">
    <property type="entry name" value="PRK00150.1-3"/>
    <property type="match status" value="1"/>
</dbReference>
<protein>
    <recommendedName>
        <fullName evidence="2">Peptide deformylase</fullName>
        <shortName evidence="2">PDF</shortName>
        <ecNumber evidence="2">3.5.1.88</ecNumber>
    </recommendedName>
    <alternativeName>
        <fullName evidence="2">Polypeptide deformylase</fullName>
    </alternativeName>
</protein>
<sequence>MTRLAVLLDPDRALRTMCEPAEVFDGALGVLAVDMLQSLYAAHGRGLAAPQVGVTRRLFVMDTTWKEGTPAPQVFVNPEIIGAAEELVPHEERCLSIPDTPRRVARPAWVDLRWQDLSGHWHEARFEGFDAVCVQHERDHLDGVLITDKPDPGPGAGPGV</sequence>
<dbReference type="Pfam" id="PF01327">
    <property type="entry name" value="Pep_deformylase"/>
    <property type="match status" value="1"/>
</dbReference>
<dbReference type="Proteomes" id="UP000244069">
    <property type="component" value="Unassembled WGS sequence"/>
</dbReference>
<dbReference type="NCBIfam" id="TIGR00079">
    <property type="entry name" value="pept_deformyl"/>
    <property type="match status" value="1"/>
</dbReference>
<name>A0A2T6AX81_9RHOB</name>
<dbReference type="InterPro" id="IPR023635">
    <property type="entry name" value="Peptide_deformylase"/>
</dbReference>
<dbReference type="CDD" id="cd00487">
    <property type="entry name" value="Pep_deformylase"/>
    <property type="match status" value="1"/>
</dbReference>
<dbReference type="RefSeq" id="WP_107975856.1">
    <property type="nucleotide sequence ID" value="NZ_BMEZ01000011.1"/>
</dbReference>
<dbReference type="HAMAP" id="MF_00163">
    <property type="entry name" value="Pep_deformylase"/>
    <property type="match status" value="1"/>
</dbReference>
<dbReference type="InterPro" id="IPR036821">
    <property type="entry name" value="Peptide_deformylase_sf"/>
</dbReference>
<proteinExistence type="inferred from homology"/>
<evidence type="ECO:0000313" key="4">
    <source>
        <dbReference type="Proteomes" id="UP000244069"/>
    </source>
</evidence>
<comment type="cofactor">
    <cofactor evidence="2">
        <name>Fe(2+)</name>
        <dbReference type="ChEBI" id="CHEBI:29033"/>
    </cofactor>
    <text evidence="2">Binds 1 Fe(2+) ion.</text>
</comment>
<feature type="binding site" evidence="2">
    <location>
        <position position="136"/>
    </location>
    <ligand>
        <name>Fe cation</name>
        <dbReference type="ChEBI" id="CHEBI:24875"/>
    </ligand>
</feature>
<feature type="binding site" evidence="2">
    <location>
        <position position="140"/>
    </location>
    <ligand>
        <name>Fe cation</name>
        <dbReference type="ChEBI" id="CHEBI:24875"/>
    </ligand>
</feature>
<dbReference type="EMBL" id="QBKN01000009">
    <property type="protein sequence ID" value="PTX48425.1"/>
    <property type="molecule type" value="Genomic_DNA"/>
</dbReference>
<dbReference type="GO" id="GO:0006412">
    <property type="term" value="P:translation"/>
    <property type="evidence" value="ECO:0007669"/>
    <property type="project" value="UniProtKB-UniRule"/>
</dbReference>
<dbReference type="SUPFAM" id="SSF56420">
    <property type="entry name" value="Peptide deformylase"/>
    <property type="match status" value="1"/>
</dbReference>
<keyword evidence="2" id="KW-0648">Protein biosynthesis</keyword>
<reference evidence="3 4" key="1">
    <citation type="submission" date="2018-04" db="EMBL/GenBank/DDBJ databases">
        <title>Genomic Encyclopedia of Archaeal and Bacterial Type Strains, Phase II (KMG-II): from individual species to whole genera.</title>
        <authorList>
            <person name="Goeker M."/>
        </authorList>
    </citation>
    <scope>NUCLEOTIDE SEQUENCE [LARGE SCALE GENOMIC DNA]</scope>
    <source>
        <strain evidence="3 4">DSM 29329</strain>
    </source>
</reference>
<evidence type="ECO:0000256" key="1">
    <source>
        <dbReference type="ARBA" id="ARBA00010759"/>
    </source>
</evidence>
<dbReference type="PANTHER" id="PTHR10458:SF22">
    <property type="entry name" value="PEPTIDE DEFORMYLASE"/>
    <property type="match status" value="1"/>
</dbReference>
<dbReference type="AlphaFoldDB" id="A0A2T6AX81"/>
<keyword evidence="2" id="KW-0479">Metal-binding</keyword>
<dbReference type="PANTHER" id="PTHR10458">
    <property type="entry name" value="PEPTIDE DEFORMYLASE"/>
    <property type="match status" value="1"/>
</dbReference>
<dbReference type="OrthoDB" id="9804313at2"/>
<dbReference type="PRINTS" id="PR01576">
    <property type="entry name" value="PDEFORMYLASE"/>
</dbReference>
<evidence type="ECO:0000256" key="2">
    <source>
        <dbReference type="HAMAP-Rule" id="MF_00163"/>
    </source>
</evidence>
<comment type="catalytic activity">
    <reaction evidence="2">
        <text>N-terminal N-formyl-L-methionyl-[peptide] + H2O = N-terminal L-methionyl-[peptide] + formate</text>
        <dbReference type="Rhea" id="RHEA:24420"/>
        <dbReference type="Rhea" id="RHEA-COMP:10639"/>
        <dbReference type="Rhea" id="RHEA-COMP:10640"/>
        <dbReference type="ChEBI" id="CHEBI:15377"/>
        <dbReference type="ChEBI" id="CHEBI:15740"/>
        <dbReference type="ChEBI" id="CHEBI:49298"/>
        <dbReference type="ChEBI" id="CHEBI:64731"/>
        <dbReference type="EC" id="3.5.1.88"/>
    </reaction>
</comment>
<organism evidence="3 4">
    <name type="scientific">Allosediminivita pacifica</name>
    <dbReference type="NCBI Taxonomy" id="1267769"/>
    <lineage>
        <taxon>Bacteria</taxon>
        <taxon>Pseudomonadati</taxon>
        <taxon>Pseudomonadota</taxon>
        <taxon>Alphaproteobacteria</taxon>
        <taxon>Rhodobacterales</taxon>
        <taxon>Paracoccaceae</taxon>
        <taxon>Allosediminivita</taxon>
    </lineage>
</organism>